<dbReference type="RefSeq" id="WP_311626754.1">
    <property type="nucleotide sequence ID" value="NZ_JAVRFE010000050.1"/>
</dbReference>
<dbReference type="InterPro" id="IPR036388">
    <property type="entry name" value="WH-like_DNA-bd_sf"/>
</dbReference>
<feature type="domain" description="HTH luxR-type" evidence="5">
    <location>
        <begin position="122"/>
        <end position="187"/>
    </location>
</feature>
<dbReference type="SMART" id="SM00421">
    <property type="entry name" value="HTH_LUXR"/>
    <property type="match status" value="1"/>
</dbReference>
<gene>
    <name evidence="6" type="ORF">RM550_29190</name>
</gene>
<evidence type="ECO:0000313" key="6">
    <source>
        <dbReference type="EMBL" id="MDT0459745.1"/>
    </source>
</evidence>
<keyword evidence="3" id="KW-0804">Transcription</keyword>
<protein>
    <submittedName>
        <fullName evidence="6">LuxR C-terminal-related transcriptional regulator</fullName>
    </submittedName>
</protein>
<dbReference type="PRINTS" id="PR00038">
    <property type="entry name" value="HTHLUXR"/>
</dbReference>
<evidence type="ECO:0000256" key="3">
    <source>
        <dbReference type="ARBA" id="ARBA00023163"/>
    </source>
</evidence>
<proteinExistence type="predicted"/>
<reference evidence="6" key="1">
    <citation type="submission" date="2024-05" db="EMBL/GenBank/DDBJ databases">
        <title>30 novel species of actinomycetes from the DSMZ collection.</title>
        <authorList>
            <person name="Nouioui I."/>
        </authorList>
    </citation>
    <scope>NUCLEOTIDE SEQUENCE</scope>
    <source>
        <strain evidence="6">DSM 41527</strain>
    </source>
</reference>
<feature type="region of interest" description="Disordered" evidence="4">
    <location>
        <begin position="1"/>
        <end position="22"/>
    </location>
</feature>
<evidence type="ECO:0000259" key="5">
    <source>
        <dbReference type="PROSITE" id="PS50043"/>
    </source>
</evidence>
<dbReference type="Gene3D" id="1.10.10.10">
    <property type="entry name" value="Winged helix-like DNA-binding domain superfamily/Winged helix DNA-binding domain"/>
    <property type="match status" value="1"/>
</dbReference>
<keyword evidence="7" id="KW-1185">Reference proteome</keyword>
<evidence type="ECO:0000313" key="7">
    <source>
        <dbReference type="Proteomes" id="UP001180551"/>
    </source>
</evidence>
<comment type="caution">
    <text evidence="6">The sequence shown here is derived from an EMBL/GenBank/DDBJ whole genome shotgun (WGS) entry which is preliminary data.</text>
</comment>
<keyword evidence="2" id="KW-0238">DNA-binding</keyword>
<keyword evidence="1" id="KW-0805">Transcription regulation</keyword>
<dbReference type="Pfam" id="PF00196">
    <property type="entry name" value="GerE"/>
    <property type="match status" value="1"/>
</dbReference>
<dbReference type="SUPFAM" id="SSF46894">
    <property type="entry name" value="C-terminal effector domain of the bipartite response regulators"/>
    <property type="match status" value="1"/>
</dbReference>
<dbReference type="PANTHER" id="PTHR44688:SF16">
    <property type="entry name" value="DNA-BINDING TRANSCRIPTIONAL ACTIVATOR DEVR_DOSR"/>
    <property type="match status" value="1"/>
</dbReference>
<dbReference type="PROSITE" id="PS50043">
    <property type="entry name" value="HTH_LUXR_2"/>
    <property type="match status" value="1"/>
</dbReference>
<dbReference type="EMBL" id="JAVRFE010000050">
    <property type="protein sequence ID" value="MDT0459745.1"/>
    <property type="molecule type" value="Genomic_DNA"/>
</dbReference>
<evidence type="ECO:0000256" key="4">
    <source>
        <dbReference type="SAM" id="MobiDB-lite"/>
    </source>
</evidence>
<dbReference type="InterPro" id="IPR000792">
    <property type="entry name" value="Tscrpt_reg_LuxR_C"/>
</dbReference>
<dbReference type="Proteomes" id="UP001180551">
    <property type="component" value="Unassembled WGS sequence"/>
</dbReference>
<organism evidence="6 7">
    <name type="scientific">Streptomyces mooreae</name>
    <dbReference type="NCBI Taxonomy" id="3075523"/>
    <lineage>
        <taxon>Bacteria</taxon>
        <taxon>Bacillati</taxon>
        <taxon>Actinomycetota</taxon>
        <taxon>Actinomycetes</taxon>
        <taxon>Kitasatosporales</taxon>
        <taxon>Streptomycetaceae</taxon>
        <taxon>Streptomyces</taxon>
    </lineage>
</organism>
<dbReference type="CDD" id="cd06170">
    <property type="entry name" value="LuxR_C_like"/>
    <property type="match status" value="1"/>
</dbReference>
<dbReference type="InterPro" id="IPR016032">
    <property type="entry name" value="Sig_transdc_resp-reg_C-effctor"/>
</dbReference>
<accession>A0ABU2TFU0</accession>
<dbReference type="PANTHER" id="PTHR44688">
    <property type="entry name" value="DNA-BINDING TRANSCRIPTIONAL ACTIVATOR DEVR_DOSR"/>
    <property type="match status" value="1"/>
</dbReference>
<evidence type="ECO:0000256" key="1">
    <source>
        <dbReference type="ARBA" id="ARBA00023015"/>
    </source>
</evidence>
<sequence>MSTETITLERPETGPPAARADAGGMRTAICDGRPLVLMGLTHLLTTQSPCEVVFTSADSFPGPGAGIDVLLVEDALATAVPDGPAWCGSAPDVVVVRAEATPDQVLRQVYEAVERRTPVPVADRSAPGLSPREQQVLRFIASGMTHGQVARRIGISPHTVDTYVKRVRSKFGIGNKAELTRVALGLQPL</sequence>
<name>A0ABU2TFU0_9ACTN</name>
<evidence type="ECO:0000256" key="2">
    <source>
        <dbReference type="ARBA" id="ARBA00023125"/>
    </source>
</evidence>